<dbReference type="InterPro" id="IPR011049">
    <property type="entry name" value="Serralysin-like_metalloprot_C"/>
</dbReference>
<comment type="subcellular location">
    <subcellularLocation>
        <location evidence="1">Secreted</location>
    </subcellularLocation>
</comment>
<dbReference type="GO" id="GO:0005576">
    <property type="term" value="C:extracellular region"/>
    <property type="evidence" value="ECO:0007669"/>
    <property type="project" value="UniProtKB-SubCell"/>
</dbReference>
<keyword evidence="5" id="KW-1185">Reference proteome</keyword>
<dbReference type="PROSITE" id="PS00330">
    <property type="entry name" value="HEMOLYSIN_CALCIUM"/>
    <property type="match status" value="4"/>
</dbReference>
<organism evidence="4 5">
    <name type="scientific">Shimia litoralis</name>
    <dbReference type="NCBI Taxonomy" id="420403"/>
    <lineage>
        <taxon>Bacteria</taxon>
        <taxon>Pseudomonadati</taxon>
        <taxon>Pseudomonadota</taxon>
        <taxon>Alphaproteobacteria</taxon>
        <taxon>Rhodobacterales</taxon>
        <taxon>Roseobacteraceae</taxon>
    </lineage>
</organism>
<proteinExistence type="predicted"/>
<evidence type="ECO:0000256" key="2">
    <source>
        <dbReference type="ARBA" id="ARBA00022525"/>
    </source>
</evidence>
<feature type="compositionally biased region" description="Basic and acidic residues" evidence="3">
    <location>
        <begin position="200"/>
        <end position="227"/>
    </location>
</feature>
<dbReference type="EMBL" id="SULI01000021">
    <property type="protein sequence ID" value="TKZ17476.1"/>
    <property type="molecule type" value="Genomic_DNA"/>
</dbReference>
<dbReference type="GO" id="GO:0005509">
    <property type="term" value="F:calcium ion binding"/>
    <property type="evidence" value="ECO:0007669"/>
    <property type="project" value="InterPro"/>
</dbReference>
<dbReference type="PANTHER" id="PTHR38340:SF1">
    <property type="entry name" value="S-LAYER PROTEIN"/>
    <property type="match status" value="1"/>
</dbReference>
<dbReference type="Proteomes" id="UP000306575">
    <property type="component" value="Unassembled WGS sequence"/>
</dbReference>
<dbReference type="PANTHER" id="PTHR38340">
    <property type="entry name" value="S-LAYER PROTEIN"/>
    <property type="match status" value="1"/>
</dbReference>
<name>A0A4U7MXD8_9RHOB</name>
<dbReference type="PRINTS" id="PR00313">
    <property type="entry name" value="CABNDNGRPT"/>
</dbReference>
<dbReference type="SUPFAM" id="SSF51120">
    <property type="entry name" value="beta-Roll"/>
    <property type="match status" value="1"/>
</dbReference>
<evidence type="ECO:0000256" key="3">
    <source>
        <dbReference type="SAM" id="MobiDB-lite"/>
    </source>
</evidence>
<evidence type="ECO:0000313" key="4">
    <source>
        <dbReference type="EMBL" id="TKZ17476.1"/>
    </source>
</evidence>
<feature type="compositionally biased region" description="Gly residues" evidence="3">
    <location>
        <begin position="173"/>
        <end position="186"/>
    </location>
</feature>
<dbReference type="RefSeq" id="WP_138017008.1">
    <property type="nucleotide sequence ID" value="NZ_SULI01000021.1"/>
</dbReference>
<dbReference type="Pfam" id="PF00353">
    <property type="entry name" value="HemolysinCabind"/>
    <property type="match status" value="3"/>
</dbReference>
<accession>A0A4U7MXD8</accession>
<dbReference type="OrthoDB" id="9342475at2"/>
<reference evidence="4 5" key="1">
    <citation type="submission" date="2019-04" db="EMBL/GenBank/DDBJ databases">
        <title>Genome sequence of Pelagicola litoralis CL-ES2.</title>
        <authorList>
            <person name="Cao J."/>
        </authorList>
    </citation>
    <scope>NUCLEOTIDE SEQUENCE [LARGE SCALE GENOMIC DNA]</scope>
    <source>
        <strain evidence="4 5">CL-ES2</strain>
    </source>
</reference>
<keyword evidence="2" id="KW-0964">Secreted</keyword>
<comment type="caution">
    <text evidence="4">The sequence shown here is derived from an EMBL/GenBank/DDBJ whole genome shotgun (WGS) entry which is preliminary data.</text>
</comment>
<dbReference type="AlphaFoldDB" id="A0A4U7MXD8"/>
<evidence type="ECO:0000256" key="1">
    <source>
        <dbReference type="ARBA" id="ARBA00004613"/>
    </source>
</evidence>
<sequence length="557" mass="58301">MIEVKSSKKAKTPGTARLEDMVSLRETVSAIPKRKIGMGVTVMFALIAYIKTLFGGSEVAAQATPDTPLGAADNAAPICETDNLSANNSGRMSYGNAELFRTSDRSGQDGGFDATTFERGPNSSVLLPADLSLEKFQAPNITAAAVNLQPTFAPANPGGGGEDGLFPDTDIPAGGGGPADPGGGGTEITSPLQEDAEPEEEKHESDADVDCHDTAAADCGDKVDHSDGPNPDEEASCDDAKVDECWSESCDQHNAADDDCLDDPVTPRGDVVYGFDTPDHIGGSEDNDLVYGGDGSDVLLGYGGDDFLIGAAGDDTIDGGEGDDRISGGHGEDLLAGGAGDDILSGGADDDVLRDGHGADRLFGDAGNDTIYLADDLEADQVYGGAGDDILDLTAGDRAARVDVAAGTVTRADSPTDTFDGIEIFTAGDGAEVFDLSGFFTPGATSVSETVFQIRNFGHDDTLVFADDIRLALSDLQQIDDRRDIKNDGSDFEARITSFDPEAAAEEHGRPGFRQGDQDELMVRRIDLRLEQETDVTEIELWVTSDLGNKQSDDFTS</sequence>
<evidence type="ECO:0000313" key="5">
    <source>
        <dbReference type="Proteomes" id="UP000306575"/>
    </source>
</evidence>
<dbReference type="InterPro" id="IPR050557">
    <property type="entry name" value="RTX_toxin/Mannuronan_C5-epim"/>
</dbReference>
<feature type="region of interest" description="Disordered" evidence="3">
    <location>
        <begin position="153"/>
        <end position="237"/>
    </location>
</feature>
<dbReference type="InterPro" id="IPR001343">
    <property type="entry name" value="Hemolysn_Ca-bd"/>
</dbReference>
<protein>
    <submittedName>
        <fullName evidence="4">Calcium-binding protein</fullName>
    </submittedName>
</protein>
<dbReference type="Gene3D" id="2.150.10.10">
    <property type="entry name" value="Serralysin-like metalloprotease, C-terminal"/>
    <property type="match status" value="2"/>
</dbReference>
<dbReference type="InterPro" id="IPR018511">
    <property type="entry name" value="Hemolysin-typ_Ca-bd_CS"/>
</dbReference>
<gene>
    <name evidence="4" type="ORF">FAP39_13950</name>
</gene>